<evidence type="ECO:0000313" key="2">
    <source>
        <dbReference type="EMBL" id="MFD2101579.1"/>
    </source>
</evidence>
<reference evidence="3" key="1">
    <citation type="journal article" date="2019" name="Int. J. Syst. Evol. Microbiol.">
        <title>The Global Catalogue of Microorganisms (GCM) 10K type strain sequencing project: providing services to taxonomists for standard genome sequencing and annotation.</title>
        <authorList>
            <consortium name="The Broad Institute Genomics Platform"/>
            <consortium name="The Broad Institute Genome Sequencing Center for Infectious Disease"/>
            <person name="Wu L."/>
            <person name="Ma J."/>
        </authorList>
    </citation>
    <scope>NUCLEOTIDE SEQUENCE [LARGE SCALE GENOMIC DNA]</scope>
    <source>
        <strain evidence="3">JCM 3389</strain>
    </source>
</reference>
<proteinExistence type="predicted"/>
<sequence length="405" mass="45877">MKINLALGISAIFLSLSIHAQNAKVTLANGTVVEGEMQEFSNMSRTPDQIKVLVGGKLETYDPSQITGFEINGDRYISRVVDLNINDQFAQNLRDFSELEWVLKRVFLRVLIDGTVSLYTYRDTRLHYFAIKENANVELVKLNRLNKSTINQYVGQLSILFSDCNKSMNTREIQFNTISLKRAVIDYNECVSGGSDYIEKREPADISFYVLGGLNLTSFTVSGDGPFAGYQADPKSASSFTYGVAFDIQMIRKSRKMVFYNEILLQNYVFGGYTRNQVNSQQYIDYYFDVDLKYLEMTNALRFNFGNETSDANFFGNFGVNHGFLVSSKGSEYSNNVFYGTETLAERELLGDDISTYRISFSLGIGVRYKIAMAEMRYGFKPKVSNNPITTQTSPLNFLLALKVF</sequence>
<feature type="signal peptide" evidence="1">
    <location>
        <begin position="1"/>
        <end position="20"/>
    </location>
</feature>
<keyword evidence="3" id="KW-1185">Reference proteome</keyword>
<feature type="chain" id="PRO_5047383957" description="Outer membrane protein beta-barrel domain-containing protein" evidence="1">
    <location>
        <begin position="21"/>
        <end position="405"/>
    </location>
</feature>
<gene>
    <name evidence="2" type="ORF">ACFSJE_17445</name>
</gene>
<keyword evidence="1" id="KW-0732">Signal</keyword>
<name>A0ABW4Y2R3_9FLAO</name>
<organism evidence="2 3">
    <name type="scientific">Flagellimonas iocasae</name>
    <dbReference type="NCBI Taxonomy" id="2055905"/>
    <lineage>
        <taxon>Bacteria</taxon>
        <taxon>Pseudomonadati</taxon>
        <taxon>Bacteroidota</taxon>
        <taxon>Flavobacteriia</taxon>
        <taxon>Flavobacteriales</taxon>
        <taxon>Flavobacteriaceae</taxon>
        <taxon>Flagellimonas</taxon>
    </lineage>
</organism>
<dbReference type="Proteomes" id="UP001597342">
    <property type="component" value="Unassembled WGS sequence"/>
</dbReference>
<protein>
    <recommendedName>
        <fullName evidence="4">Outer membrane protein beta-barrel domain-containing protein</fullName>
    </recommendedName>
</protein>
<comment type="caution">
    <text evidence="2">The sequence shown here is derived from an EMBL/GenBank/DDBJ whole genome shotgun (WGS) entry which is preliminary data.</text>
</comment>
<evidence type="ECO:0000256" key="1">
    <source>
        <dbReference type="SAM" id="SignalP"/>
    </source>
</evidence>
<evidence type="ECO:0000313" key="3">
    <source>
        <dbReference type="Proteomes" id="UP001597342"/>
    </source>
</evidence>
<accession>A0ABW4Y2R3</accession>
<dbReference type="EMBL" id="JBHUHU010000005">
    <property type="protein sequence ID" value="MFD2101579.1"/>
    <property type="molecule type" value="Genomic_DNA"/>
</dbReference>
<dbReference type="RefSeq" id="WP_379832158.1">
    <property type="nucleotide sequence ID" value="NZ_JBHUHU010000005.1"/>
</dbReference>
<evidence type="ECO:0008006" key="4">
    <source>
        <dbReference type="Google" id="ProtNLM"/>
    </source>
</evidence>